<evidence type="ECO:0000256" key="5">
    <source>
        <dbReference type="ARBA" id="ARBA00023136"/>
    </source>
</evidence>
<name>A0ABQ6LPJ8_9RHOB</name>
<comment type="caution">
    <text evidence="8">The sequence shown here is derived from an EMBL/GenBank/DDBJ whole genome shotgun (WGS) entry which is preliminary data.</text>
</comment>
<dbReference type="InterPro" id="IPR005769">
    <property type="entry name" value="PhnE/PtxC"/>
</dbReference>
<evidence type="ECO:0000256" key="4">
    <source>
        <dbReference type="ARBA" id="ARBA00022989"/>
    </source>
</evidence>
<evidence type="ECO:0000256" key="6">
    <source>
        <dbReference type="RuleBase" id="RU363032"/>
    </source>
</evidence>
<comment type="similarity">
    <text evidence="6">Belongs to the binding-protein-dependent transport system permease family.</text>
</comment>
<evidence type="ECO:0000313" key="8">
    <source>
        <dbReference type="EMBL" id="GMG83248.1"/>
    </source>
</evidence>
<keyword evidence="3 6" id="KW-0812">Transmembrane</keyword>
<gene>
    <name evidence="8" type="primary">phnE_2</name>
    <name evidence="8" type="ORF">LNKW23_24610</name>
</gene>
<keyword evidence="2 6" id="KW-0813">Transport</keyword>
<feature type="transmembrane region" description="Helical" evidence="6">
    <location>
        <begin position="353"/>
        <end position="376"/>
    </location>
</feature>
<dbReference type="EMBL" id="BSYI01000017">
    <property type="protein sequence ID" value="GMG83248.1"/>
    <property type="molecule type" value="Genomic_DNA"/>
</dbReference>
<feature type="transmembrane region" description="Helical" evidence="6">
    <location>
        <begin position="297"/>
        <end position="324"/>
    </location>
</feature>
<accession>A0ABQ6LPJ8</accession>
<dbReference type="PANTHER" id="PTHR30043:SF9">
    <property type="entry name" value="PHOSPHONATES TRANSPORT SYSTEM PERMEASE PROTEIN"/>
    <property type="match status" value="1"/>
</dbReference>
<evidence type="ECO:0000313" key="9">
    <source>
        <dbReference type="Proteomes" id="UP001239909"/>
    </source>
</evidence>
<comment type="subcellular location">
    <subcellularLocation>
        <location evidence="1 6">Cell membrane</location>
        <topology evidence="1 6">Multi-pass membrane protein</topology>
    </subcellularLocation>
</comment>
<feature type="transmembrane region" description="Helical" evidence="6">
    <location>
        <begin position="438"/>
        <end position="455"/>
    </location>
</feature>
<keyword evidence="4 6" id="KW-1133">Transmembrane helix</keyword>
<dbReference type="SUPFAM" id="SSF161098">
    <property type="entry name" value="MetI-like"/>
    <property type="match status" value="1"/>
</dbReference>
<dbReference type="PROSITE" id="PS50928">
    <property type="entry name" value="ABC_TM1"/>
    <property type="match status" value="1"/>
</dbReference>
<dbReference type="PANTHER" id="PTHR30043">
    <property type="entry name" value="PHOSPHONATES TRANSPORT SYSTEM PERMEASE PROTEIN"/>
    <property type="match status" value="1"/>
</dbReference>
<dbReference type="RefSeq" id="WP_285672042.1">
    <property type="nucleotide sequence ID" value="NZ_BSYI01000017.1"/>
</dbReference>
<evidence type="ECO:0000256" key="2">
    <source>
        <dbReference type="ARBA" id="ARBA00022448"/>
    </source>
</evidence>
<feature type="transmembrane region" description="Helical" evidence="6">
    <location>
        <begin position="467"/>
        <end position="488"/>
    </location>
</feature>
<reference evidence="8 9" key="1">
    <citation type="submission" date="2023-04" db="EMBL/GenBank/DDBJ databases">
        <title>Marinoamorphus aggregata gen. nov., sp. Nov., isolate from tissue of brittle star Ophioplocus japonicus.</title>
        <authorList>
            <person name="Kawano K."/>
            <person name="Sawayama S."/>
            <person name="Nakagawa S."/>
        </authorList>
    </citation>
    <scope>NUCLEOTIDE SEQUENCE [LARGE SCALE GENOMIC DNA]</scope>
    <source>
        <strain evidence="8 9">NKW23</strain>
    </source>
</reference>
<dbReference type="Pfam" id="PF00528">
    <property type="entry name" value="BPD_transp_1"/>
    <property type="match status" value="1"/>
</dbReference>
<evidence type="ECO:0000259" key="7">
    <source>
        <dbReference type="PROSITE" id="PS50928"/>
    </source>
</evidence>
<evidence type="ECO:0000256" key="1">
    <source>
        <dbReference type="ARBA" id="ARBA00004651"/>
    </source>
</evidence>
<dbReference type="InterPro" id="IPR035906">
    <property type="entry name" value="MetI-like_sf"/>
</dbReference>
<keyword evidence="9" id="KW-1185">Reference proteome</keyword>
<protein>
    <submittedName>
        <fullName evidence="8">Phosphonate ABC transporter, permease protein PhnE</fullName>
    </submittedName>
</protein>
<dbReference type="Proteomes" id="UP001239909">
    <property type="component" value="Unassembled WGS sequence"/>
</dbReference>
<dbReference type="CDD" id="cd06261">
    <property type="entry name" value="TM_PBP2"/>
    <property type="match status" value="1"/>
</dbReference>
<dbReference type="InterPro" id="IPR000515">
    <property type="entry name" value="MetI-like"/>
</dbReference>
<feature type="domain" description="ABC transmembrane type-1" evidence="7">
    <location>
        <begin position="301"/>
        <end position="485"/>
    </location>
</feature>
<proteinExistence type="inferred from homology"/>
<sequence length="496" mass="54576">MTLSLVAPVDLAPAAARMLRRRVLLGFGLLALVIGYLVYAGLAFGIGDLIERARPERALLLGVDSVKHKVHVEQNLRRGGLEVSVEGERTATYDTPPDWVVPTGDGARIDLGDGYAAVIEGSSVSFTVPGYGTLRARAHERGVETLLPDGSVIARPVGDAIESRLADGTVIRHLPDERYETVTPDGAVIRHPAQTGLADLLPEGLVPDWASIREVKLDARPTVSRRLQITRTKIEVHRYFWGWENFWFPFDSVLNGYSWRGLWGLAMSDERIDPEISNAGFIFRSFWENPDWQHGHVFVALLETIMMAVLGTLTAVLLGLPLAFLAARNFTPSMAVRFAVRRVFDFVRGIDNLIWSLIFIRAFGLGPLTGALAIAITDTGTLGKLFSEALENIDNRQVEGVRATGAGRLQRMRFGVLPQILPVFISQTLYYLEANTRSATVIGALGAGGIGLVLVETMRTSKDWENTLYIISLTIVVVILMDQLSGWLRRRLIQGG</sequence>
<dbReference type="Gene3D" id="1.10.3720.10">
    <property type="entry name" value="MetI-like"/>
    <property type="match status" value="1"/>
</dbReference>
<feature type="transmembrane region" description="Helical" evidence="6">
    <location>
        <begin position="24"/>
        <end position="47"/>
    </location>
</feature>
<evidence type="ECO:0000256" key="3">
    <source>
        <dbReference type="ARBA" id="ARBA00022692"/>
    </source>
</evidence>
<organism evidence="8 9">
    <name type="scientific">Paralimibaculum aggregatum</name>
    <dbReference type="NCBI Taxonomy" id="3036245"/>
    <lineage>
        <taxon>Bacteria</taxon>
        <taxon>Pseudomonadati</taxon>
        <taxon>Pseudomonadota</taxon>
        <taxon>Alphaproteobacteria</taxon>
        <taxon>Rhodobacterales</taxon>
        <taxon>Paracoccaceae</taxon>
        <taxon>Paralimibaculum</taxon>
    </lineage>
</organism>
<dbReference type="NCBIfam" id="TIGR01097">
    <property type="entry name" value="PhnE"/>
    <property type="match status" value="1"/>
</dbReference>
<keyword evidence="5 6" id="KW-0472">Membrane</keyword>